<dbReference type="Proteomes" id="UP000232003">
    <property type="component" value="Chromosome"/>
</dbReference>
<dbReference type="KEGG" id="nfl:COO91_01675"/>
<evidence type="ECO:0000313" key="8">
    <source>
        <dbReference type="Proteomes" id="UP000232003"/>
    </source>
</evidence>
<evidence type="ECO:0000259" key="6">
    <source>
        <dbReference type="PROSITE" id="PS50110"/>
    </source>
</evidence>
<dbReference type="EMBL" id="CP024785">
    <property type="protein sequence ID" value="AUB35784.1"/>
    <property type="molecule type" value="Genomic_DNA"/>
</dbReference>
<dbReference type="SUPFAM" id="SSF52172">
    <property type="entry name" value="CheY-like"/>
    <property type="match status" value="1"/>
</dbReference>
<dbReference type="GO" id="GO:0016301">
    <property type="term" value="F:kinase activity"/>
    <property type="evidence" value="ECO:0007669"/>
    <property type="project" value="UniProtKB-KW"/>
</dbReference>
<comment type="caution">
    <text evidence="5">Lacks conserved residue(s) required for the propagation of feature annotation.</text>
</comment>
<dbReference type="GO" id="GO:0032993">
    <property type="term" value="C:protein-DNA complex"/>
    <property type="evidence" value="ECO:0007669"/>
    <property type="project" value="TreeGrafter"/>
</dbReference>
<keyword evidence="8" id="KW-1185">Reference proteome</keyword>
<dbReference type="GO" id="GO:0000976">
    <property type="term" value="F:transcription cis-regulatory region binding"/>
    <property type="evidence" value="ECO:0007669"/>
    <property type="project" value="TreeGrafter"/>
</dbReference>
<keyword evidence="4" id="KW-0804">Transcription</keyword>
<keyword evidence="7" id="KW-0418">Kinase</keyword>
<protein>
    <submittedName>
        <fullName evidence="7">cAMP-binding domain of CRP or a regulatory subunit of cAMP-dependent protein kinases</fullName>
    </submittedName>
</protein>
<keyword evidence="3" id="KW-0238">DNA-binding</keyword>
<dbReference type="AlphaFoldDB" id="A0A2K8SJY5"/>
<dbReference type="Pfam" id="PF00072">
    <property type="entry name" value="Response_reg"/>
    <property type="match status" value="1"/>
</dbReference>
<keyword evidence="2" id="KW-0805">Transcription regulation</keyword>
<evidence type="ECO:0000256" key="5">
    <source>
        <dbReference type="PROSITE-ProRule" id="PRU00169"/>
    </source>
</evidence>
<dbReference type="PANTHER" id="PTHR48111:SF4">
    <property type="entry name" value="DNA-BINDING DUAL TRANSCRIPTIONAL REGULATOR OMPR"/>
    <property type="match status" value="1"/>
</dbReference>
<dbReference type="RefSeq" id="WP_100897894.1">
    <property type="nucleotide sequence ID" value="NZ_CAWNNC010000001.1"/>
</dbReference>
<dbReference type="InterPro" id="IPR039420">
    <property type="entry name" value="WalR-like"/>
</dbReference>
<reference evidence="7 8" key="1">
    <citation type="submission" date="2017-11" db="EMBL/GenBank/DDBJ databases">
        <title>Complete genome of a free-living desiccation-tolerant cyanobacterium and its photosynthetic adaptation to extreme terrestrial habitat.</title>
        <authorList>
            <person name="Shang J."/>
        </authorList>
    </citation>
    <scope>NUCLEOTIDE SEQUENCE [LARGE SCALE GENOMIC DNA]</scope>
    <source>
        <strain evidence="7 8">CCNUN1</strain>
    </source>
</reference>
<name>A0A2K8SJY5_9NOSO</name>
<dbReference type="PROSITE" id="PS50110">
    <property type="entry name" value="RESPONSE_REGULATORY"/>
    <property type="match status" value="1"/>
</dbReference>
<keyword evidence="7" id="KW-0808">Transferase</keyword>
<dbReference type="InterPro" id="IPR001789">
    <property type="entry name" value="Sig_transdc_resp-reg_receiver"/>
</dbReference>
<proteinExistence type="predicted"/>
<dbReference type="InterPro" id="IPR011006">
    <property type="entry name" value="CheY-like_superfamily"/>
</dbReference>
<dbReference type="GO" id="GO:0005829">
    <property type="term" value="C:cytosol"/>
    <property type="evidence" value="ECO:0007669"/>
    <property type="project" value="TreeGrafter"/>
</dbReference>
<evidence type="ECO:0000313" key="7">
    <source>
        <dbReference type="EMBL" id="AUB35784.1"/>
    </source>
</evidence>
<organism evidence="7 8">
    <name type="scientific">Nostoc flagelliforme CCNUN1</name>
    <dbReference type="NCBI Taxonomy" id="2038116"/>
    <lineage>
        <taxon>Bacteria</taxon>
        <taxon>Bacillati</taxon>
        <taxon>Cyanobacteriota</taxon>
        <taxon>Cyanophyceae</taxon>
        <taxon>Nostocales</taxon>
        <taxon>Nostocaceae</taxon>
        <taxon>Nostoc</taxon>
    </lineage>
</organism>
<dbReference type="PANTHER" id="PTHR48111">
    <property type="entry name" value="REGULATOR OF RPOS"/>
    <property type="match status" value="1"/>
</dbReference>
<feature type="domain" description="Response regulatory" evidence="6">
    <location>
        <begin position="1"/>
        <end position="70"/>
    </location>
</feature>
<evidence type="ECO:0000256" key="4">
    <source>
        <dbReference type="ARBA" id="ARBA00023163"/>
    </source>
</evidence>
<evidence type="ECO:0000256" key="2">
    <source>
        <dbReference type="ARBA" id="ARBA00023015"/>
    </source>
</evidence>
<sequence>MPEISVSCSSPRCVLAALRQDRVTESITVIFMTAKVDRSDLRQGMELGADDYLTKPFSTEELLKAIKVRLAWIEKATL</sequence>
<evidence type="ECO:0000256" key="1">
    <source>
        <dbReference type="ARBA" id="ARBA00022553"/>
    </source>
</evidence>
<keyword evidence="1" id="KW-0597">Phosphoprotein</keyword>
<dbReference type="GO" id="GO:0000156">
    <property type="term" value="F:phosphorelay response regulator activity"/>
    <property type="evidence" value="ECO:0007669"/>
    <property type="project" value="TreeGrafter"/>
</dbReference>
<dbReference type="GO" id="GO:0006355">
    <property type="term" value="P:regulation of DNA-templated transcription"/>
    <property type="evidence" value="ECO:0007669"/>
    <property type="project" value="TreeGrafter"/>
</dbReference>
<dbReference type="Gene3D" id="3.40.50.2300">
    <property type="match status" value="1"/>
</dbReference>
<gene>
    <name evidence="7" type="ORF">COO91_01675</name>
</gene>
<dbReference type="OrthoDB" id="508510at2"/>
<accession>A0A2K8SJY5</accession>
<evidence type="ECO:0000256" key="3">
    <source>
        <dbReference type="ARBA" id="ARBA00023125"/>
    </source>
</evidence>